<reference evidence="3" key="1">
    <citation type="submission" date="2018-05" db="EMBL/GenBank/DDBJ databases">
        <authorList>
            <person name="Lanie J.A."/>
            <person name="Ng W.-L."/>
            <person name="Kazmierczak K.M."/>
            <person name="Andrzejewski T.M."/>
            <person name="Davidsen T.M."/>
            <person name="Wayne K.J."/>
            <person name="Tettelin H."/>
            <person name="Glass J.I."/>
            <person name="Rusch D."/>
            <person name="Podicherti R."/>
            <person name="Tsui H.-C.T."/>
            <person name="Winkler M.E."/>
        </authorList>
    </citation>
    <scope>NUCLEOTIDE SEQUENCE</scope>
    <source>
        <strain evidence="3">KNB</strain>
    </source>
</reference>
<dbReference type="Gene3D" id="2.60.120.10">
    <property type="entry name" value="Jelly Rolls"/>
    <property type="match status" value="1"/>
</dbReference>
<accession>A0A2X0QUN2</accession>
<protein>
    <recommendedName>
        <fullName evidence="2">Cupin type-2 domain-containing protein</fullName>
    </recommendedName>
</protein>
<dbReference type="SUPFAM" id="SSF51182">
    <property type="entry name" value="RmlC-like cupins"/>
    <property type="match status" value="1"/>
</dbReference>
<sequence>MSKLIQYGAVLLACFLLPPSARAEQAYPTQDLLSTQVTVTGEEIRYPTSGPARVTVSIVTILPGTIAKIHRHPVPLVGYVLEGELTVDYGNQGKKTFRKGDALVETLNVPHRGMNLGQDIVRILAIYLGADGIPNVLLEETPQP</sequence>
<evidence type="ECO:0000313" key="3">
    <source>
        <dbReference type="EMBL" id="SPS05829.1"/>
    </source>
</evidence>
<dbReference type="PANTHER" id="PTHR38599:SF1">
    <property type="entry name" value="CUPIN DOMAIN PROTEIN (AFU_ORTHOLOGUE AFUA_3G13620)"/>
    <property type="match status" value="1"/>
</dbReference>
<gene>
    <name evidence="3" type="ORF">NITFAB_1419</name>
</gene>
<dbReference type="InterPro" id="IPR014710">
    <property type="entry name" value="RmlC-like_jellyroll"/>
</dbReference>
<keyword evidence="1" id="KW-0732">Signal</keyword>
<dbReference type="PANTHER" id="PTHR38599">
    <property type="entry name" value="CUPIN DOMAIN PROTEIN (AFU_ORTHOLOGUE AFUA_3G13620)"/>
    <property type="match status" value="1"/>
</dbReference>
<feature type="domain" description="Cupin type-2" evidence="2">
    <location>
        <begin position="58"/>
        <end position="127"/>
    </location>
</feature>
<dbReference type="CDD" id="cd02236">
    <property type="entry name" value="cupin_CV2614-like"/>
    <property type="match status" value="1"/>
</dbReference>
<evidence type="ECO:0000256" key="1">
    <source>
        <dbReference type="SAM" id="SignalP"/>
    </source>
</evidence>
<proteinExistence type="predicted"/>
<feature type="signal peptide" evidence="1">
    <location>
        <begin position="1"/>
        <end position="23"/>
    </location>
</feature>
<dbReference type="AlphaFoldDB" id="A0A2X0QUN2"/>
<dbReference type="InterPro" id="IPR011051">
    <property type="entry name" value="RmlC_Cupin_sf"/>
</dbReference>
<name>A0A2X0QUN2_9PROT</name>
<organism evidence="3">
    <name type="scientific">Candidatus Nitrotoga fabula</name>
    <dbReference type="NCBI Taxonomy" id="2182327"/>
    <lineage>
        <taxon>Bacteria</taxon>
        <taxon>Pseudomonadati</taxon>
        <taxon>Pseudomonadota</taxon>
        <taxon>Betaproteobacteria</taxon>
        <taxon>Nitrosomonadales</taxon>
        <taxon>Gallionellaceae</taxon>
        <taxon>Candidatus Nitrotoga</taxon>
    </lineage>
</organism>
<feature type="chain" id="PRO_5015927063" description="Cupin type-2 domain-containing protein" evidence="1">
    <location>
        <begin position="24"/>
        <end position="144"/>
    </location>
</feature>
<dbReference type="Pfam" id="PF07883">
    <property type="entry name" value="Cupin_2"/>
    <property type="match status" value="1"/>
</dbReference>
<dbReference type="InterPro" id="IPR013096">
    <property type="entry name" value="Cupin_2"/>
</dbReference>
<dbReference type="EMBL" id="LS423452">
    <property type="protein sequence ID" value="SPS05829.1"/>
    <property type="molecule type" value="Genomic_DNA"/>
</dbReference>
<evidence type="ECO:0000259" key="2">
    <source>
        <dbReference type="Pfam" id="PF07883"/>
    </source>
</evidence>